<evidence type="ECO:0000313" key="1">
    <source>
        <dbReference type="EMBL" id="EXB60467.1"/>
    </source>
</evidence>
<keyword evidence="2" id="KW-1185">Reference proteome</keyword>
<sequence>MILVDSYLTALDAVMWRFASKRGQDVLALFDRKVWTFGGVHAIEVGDSEKFVKTSNLLD</sequence>
<dbReference type="AlphaFoldDB" id="W9QZE7"/>
<protein>
    <submittedName>
        <fullName evidence="1">Uncharacterized protein</fullName>
    </submittedName>
</protein>
<accession>W9QZE7</accession>
<reference evidence="2" key="1">
    <citation type="submission" date="2013-01" db="EMBL/GenBank/DDBJ databases">
        <title>Draft Genome Sequence of a Mulberry Tree, Morus notabilis C.K. Schneid.</title>
        <authorList>
            <person name="He N."/>
            <person name="Zhao S."/>
        </authorList>
    </citation>
    <scope>NUCLEOTIDE SEQUENCE</scope>
</reference>
<proteinExistence type="predicted"/>
<gene>
    <name evidence="1" type="ORF">L484_014921</name>
</gene>
<name>W9QZE7_9ROSA</name>
<dbReference type="Proteomes" id="UP000030645">
    <property type="component" value="Unassembled WGS sequence"/>
</dbReference>
<evidence type="ECO:0000313" key="2">
    <source>
        <dbReference type="Proteomes" id="UP000030645"/>
    </source>
</evidence>
<dbReference type="EMBL" id="KE344395">
    <property type="protein sequence ID" value="EXB60467.1"/>
    <property type="molecule type" value="Genomic_DNA"/>
</dbReference>
<organism evidence="1 2">
    <name type="scientific">Morus notabilis</name>
    <dbReference type="NCBI Taxonomy" id="981085"/>
    <lineage>
        <taxon>Eukaryota</taxon>
        <taxon>Viridiplantae</taxon>
        <taxon>Streptophyta</taxon>
        <taxon>Embryophyta</taxon>
        <taxon>Tracheophyta</taxon>
        <taxon>Spermatophyta</taxon>
        <taxon>Magnoliopsida</taxon>
        <taxon>eudicotyledons</taxon>
        <taxon>Gunneridae</taxon>
        <taxon>Pentapetalae</taxon>
        <taxon>rosids</taxon>
        <taxon>fabids</taxon>
        <taxon>Rosales</taxon>
        <taxon>Moraceae</taxon>
        <taxon>Moreae</taxon>
        <taxon>Morus</taxon>
    </lineage>
</organism>